<evidence type="ECO:0000256" key="1">
    <source>
        <dbReference type="SAM" id="MobiDB-lite"/>
    </source>
</evidence>
<evidence type="ECO:0008006" key="6">
    <source>
        <dbReference type="Google" id="ProtNLM"/>
    </source>
</evidence>
<dbReference type="PROSITE" id="PS50108">
    <property type="entry name" value="CRIB"/>
    <property type="match status" value="2"/>
</dbReference>
<keyword evidence="5" id="KW-1185">Reference proteome</keyword>
<dbReference type="InterPro" id="IPR036936">
    <property type="entry name" value="CRIB_dom_sf"/>
</dbReference>
<evidence type="ECO:0000313" key="5">
    <source>
        <dbReference type="Proteomes" id="UP000541558"/>
    </source>
</evidence>
<gene>
    <name evidence="4" type="ORF">D9611_009823</name>
</gene>
<feature type="compositionally biased region" description="Low complexity" evidence="1">
    <location>
        <begin position="793"/>
        <end position="814"/>
    </location>
</feature>
<evidence type="ECO:0000259" key="3">
    <source>
        <dbReference type="PROSITE" id="PS50108"/>
    </source>
</evidence>
<accession>A0A8H5CE73</accession>
<comment type="caution">
    <text evidence="4">The sequence shown here is derived from an EMBL/GenBank/DDBJ whole genome shotgun (WGS) entry which is preliminary data.</text>
</comment>
<feature type="domain" description="CRIB" evidence="3">
    <location>
        <begin position="504"/>
        <end position="517"/>
    </location>
</feature>
<dbReference type="OrthoDB" id="248923at2759"/>
<dbReference type="InterPro" id="IPR001849">
    <property type="entry name" value="PH_domain"/>
</dbReference>
<feature type="region of interest" description="Disordered" evidence="1">
    <location>
        <begin position="737"/>
        <end position="759"/>
    </location>
</feature>
<dbReference type="Gene3D" id="2.30.29.30">
    <property type="entry name" value="Pleckstrin-homology domain (PH domain)/Phosphotyrosine-binding domain (PTB)"/>
    <property type="match status" value="1"/>
</dbReference>
<evidence type="ECO:0000259" key="2">
    <source>
        <dbReference type="PROSITE" id="PS50003"/>
    </source>
</evidence>
<dbReference type="AlphaFoldDB" id="A0A8H5CE73"/>
<dbReference type="SUPFAM" id="SSF50729">
    <property type="entry name" value="PH domain-like"/>
    <property type="match status" value="2"/>
</dbReference>
<dbReference type="SMART" id="SM00285">
    <property type="entry name" value="PBD"/>
    <property type="match status" value="2"/>
</dbReference>
<feature type="domain" description="PH" evidence="2">
    <location>
        <begin position="590"/>
        <end position="689"/>
    </location>
</feature>
<protein>
    <recommendedName>
        <fullName evidence="6">Non-specific serine/threonine protein kinase</fullName>
    </recommendedName>
</protein>
<dbReference type="Gene3D" id="3.90.810.10">
    <property type="entry name" value="CRIB domain"/>
    <property type="match status" value="1"/>
</dbReference>
<proteinExistence type="predicted"/>
<feature type="region of interest" description="Disordered" evidence="1">
    <location>
        <begin position="775"/>
        <end position="835"/>
    </location>
</feature>
<dbReference type="SMART" id="SM00233">
    <property type="entry name" value="PH"/>
    <property type="match status" value="2"/>
</dbReference>
<dbReference type="Proteomes" id="UP000541558">
    <property type="component" value="Unassembled WGS sequence"/>
</dbReference>
<feature type="domain" description="CRIB" evidence="3">
    <location>
        <begin position="694"/>
        <end position="707"/>
    </location>
</feature>
<dbReference type="InterPro" id="IPR000095">
    <property type="entry name" value="CRIB_dom"/>
</dbReference>
<sequence>MPKSVEERLYKFPLAGDDGPRARRWRAVASLRPIRAPARAVAGKCRRFLVRRVRTRQWYFCGTVSWLQVTSPTAQGGRANDVLRVDPMRASNLDATMAARICADRADARRVNMLCRCRRRLLCSVSDPLWNDLAISFHAAMSREPRICAGSIVRVVPVCSVDSEHHVGYCHKVPSSAARSVAVIYSRERQTWPQRLLTSRNLAATVAKSSSLSHSYGTDLEWDRVQVDWPWVSRIVLGELSASWKGADTFILTQRSLEPSRSWKTEIRTYAVDCSASRAVKRRKESRVVVKSHVRSGGESGQSQGGQVMVAGKHTHTHDDGYVDTAMAAPAAHAQPSSSDDVWRAHLSTSGIVLQHPSAIYTPTLFLPLPPPPPSRRYDELTLCSLPTTMSSAMAAPAAHASSATSPVIRTGTLAVRERTTFGGRTWRSRGVVLSASTLTIHQPSRHVLLPLGSITELERSDLTNHSLTVKCAGKTYHLSFDSDAELYDWRDDMYTRCPLGAQTTGPFNFQHTAHLGVDGAVGTFAEPTTLPLYAELMGRSAAAAQGITPAAAAARTAAAGTTSYPAPSKSTRRRSNPLNGAIILNNNNNVNIEGVYLVKQTGMFVGWYWKERWLSLKGSSLTIHAGKSKASPPAKEVPLSTITSVEPDPKRSNCLFVATTQRETCLYILFPSDGDLYEWREAIYLRSGLSSDIGMPTDFMHPIHVSYDQDTGELKGFPDQWKVDPSLVQPLVAKISVQTGTNGRSSRRRSQPTPARGAHEALDLTSAIANATAAGNARTAPNSPVAKSPAGSSPTKTRTTTSSTLSLSPQASTRAPANGARGPPQQDLGFGAVAGSASTTGTSMLSQFSAGSSLDSQGTLVSLPGSLVKGQSLGKAPVLGVVQEISATTTK</sequence>
<reference evidence="4 5" key="1">
    <citation type="journal article" date="2020" name="ISME J.">
        <title>Uncovering the hidden diversity of litter-decomposition mechanisms in mushroom-forming fungi.</title>
        <authorList>
            <person name="Floudas D."/>
            <person name="Bentzer J."/>
            <person name="Ahren D."/>
            <person name="Johansson T."/>
            <person name="Persson P."/>
            <person name="Tunlid A."/>
        </authorList>
    </citation>
    <scope>NUCLEOTIDE SEQUENCE [LARGE SCALE GENOMIC DNA]</scope>
    <source>
        <strain evidence="4 5">CBS 175.51</strain>
    </source>
</reference>
<evidence type="ECO:0000313" key="4">
    <source>
        <dbReference type="EMBL" id="KAF5339436.1"/>
    </source>
</evidence>
<organism evidence="4 5">
    <name type="scientific">Ephemerocybe angulata</name>
    <dbReference type="NCBI Taxonomy" id="980116"/>
    <lineage>
        <taxon>Eukaryota</taxon>
        <taxon>Fungi</taxon>
        <taxon>Dikarya</taxon>
        <taxon>Basidiomycota</taxon>
        <taxon>Agaricomycotina</taxon>
        <taxon>Agaricomycetes</taxon>
        <taxon>Agaricomycetidae</taxon>
        <taxon>Agaricales</taxon>
        <taxon>Agaricineae</taxon>
        <taxon>Psathyrellaceae</taxon>
        <taxon>Ephemerocybe</taxon>
    </lineage>
</organism>
<dbReference type="EMBL" id="JAACJK010000008">
    <property type="protein sequence ID" value="KAF5339436.1"/>
    <property type="molecule type" value="Genomic_DNA"/>
</dbReference>
<feature type="domain" description="PH" evidence="2">
    <location>
        <begin position="407"/>
        <end position="499"/>
    </location>
</feature>
<dbReference type="Pfam" id="PF00786">
    <property type="entry name" value="PBD"/>
    <property type="match status" value="1"/>
</dbReference>
<dbReference type="PROSITE" id="PS50003">
    <property type="entry name" value="PH_DOMAIN"/>
    <property type="match status" value="2"/>
</dbReference>
<dbReference type="InterPro" id="IPR011993">
    <property type="entry name" value="PH-like_dom_sf"/>
</dbReference>
<dbReference type="Pfam" id="PF00169">
    <property type="entry name" value="PH"/>
    <property type="match status" value="1"/>
</dbReference>
<name>A0A8H5CE73_9AGAR</name>